<name>A0A517ZY14_9PLAN</name>
<evidence type="ECO:0000313" key="2">
    <source>
        <dbReference type="EMBL" id="QDU47371.1"/>
    </source>
</evidence>
<keyword evidence="3" id="KW-1185">Reference proteome</keyword>
<gene>
    <name evidence="2" type="ORF">Mal52_59000</name>
</gene>
<sequence length="292" mass="33058">MVANISQIDACADIGKLVFLLGKVREAARSFEDLAGRFRLAPLRGSPPQILKHDVNNVFAVQAGELLCQCWRRGMFSIYRPHFYLPEESEPRLRYVFSWFTFIRWHLAPTFNNRFRADWQSEFATAVDQLRGQQNGPPAAFTAAVSDDARELAVWRLNLCADVQATACAILAEELQNLLEAIERRLKQFPPDKDGQPSDEQGPTAGASTTSGGRIEVDIPYSRVRLDDMWYEVSPNAALLLNECVKSHPKPVFASHLDGDIRPKRVKESLPRQLRSLFRSEQGRGCWLEIES</sequence>
<evidence type="ECO:0000313" key="3">
    <source>
        <dbReference type="Proteomes" id="UP000319383"/>
    </source>
</evidence>
<dbReference type="KEGG" id="sdyn:Mal52_59000"/>
<evidence type="ECO:0000256" key="1">
    <source>
        <dbReference type="SAM" id="MobiDB-lite"/>
    </source>
</evidence>
<feature type="region of interest" description="Disordered" evidence="1">
    <location>
        <begin position="189"/>
        <end position="213"/>
    </location>
</feature>
<feature type="compositionally biased region" description="Low complexity" evidence="1">
    <location>
        <begin position="204"/>
        <end position="213"/>
    </location>
</feature>
<dbReference type="EMBL" id="CP036276">
    <property type="protein sequence ID" value="QDU47371.1"/>
    <property type="molecule type" value="Genomic_DNA"/>
</dbReference>
<dbReference type="Proteomes" id="UP000319383">
    <property type="component" value="Chromosome"/>
</dbReference>
<accession>A0A517ZY14</accession>
<dbReference type="AlphaFoldDB" id="A0A517ZY14"/>
<reference evidence="2 3" key="1">
    <citation type="submission" date="2019-02" db="EMBL/GenBank/DDBJ databases">
        <title>Deep-cultivation of Planctomycetes and their phenomic and genomic characterization uncovers novel biology.</title>
        <authorList>
            <person name="Wiegand S."/>
            <person name="Jogler M."/>
            <person name="Boedeker C."/>
            <person name="Pinto D."/>
            <person name="Vollmers J."/>
            <person name="Rivas-Marin E."/>
            <person name="Kohn T."/>
            <person name="Peeters S.H."/>
            <person name="Heuer A."/>
            <person name="Rast P."/>
            <person name="Oberbeckmann S."/>
            <person name="Bunk B."/>
            <person name="Jeske O."/>
            <person name="Meyerdierks A."/>
            <person name="Storesund J.E."/>
            <person name="Kallscheuer N."/>
            <person name="Luecker S."/>
            <person name="Lage O.M."/>
            <person name="Pohl T."/>
            <person name="Merkel B.J."/>
            <person name="Hornburger P."/>
            <person name="Mueller R.-W."/>
            <person name="Bruemmer F."/>
            <person name="Labrenz M."/>
            <person name="Spormann A.M."/>
            <person name="Op den Camp H."/>
            <person name="Overmann J."/>
            <person name="Amann R."/>
            <person name="Jetten M.S.M."/>
            <person name="Mascher T."/>
            <person name="Medema M.H."/>
            <person name="Devos D.P."/>
            <person name="Kaster A.-K."/>
            <person name="Ovreas L."/>
            <person name="Rohde M."/>
            <person name="Galperin M.Y."/>
            <person name="Jogler C."/>
        </authorList>
    </citation>
    <scope>NUCLEOTIDE SEQUENCE [LARGE SCALE GENOMIC DNA]</scope>
    <source>
        <strain evidence="2 3">Mal52</strain>
    </source>
</reference>
<dbReference type="RefSeq" id="WP_145380200.1">
    <property type="nucleotide sequence ID" value="NZ_CP036276.1"/>
</dbReference>
<protein>
    <submittedName>
        <fullName evidence="2">Uncharacterized protein</fullName>
    </submittedName>
</protein>
<organism evidence="2 3">
    <name type="scientific">Symmachiella dynata</name>
    <dbReference type="NCBI Taxonomy" id="2527995"/>
    <lineage>
        <taxon>Bacteria</taxon>
        <taxon>Pseudomonadati</taxon>
        <taxon>Planctomycetota</taxon>
        <taxon>Planctomycetia</taxon>
        <taxon>Planctomycetales</taxon>
        <taxon>Planctomycetaceae</taxon>
        <taxon>Symmachiella</taxon>
    </lineage>
</organism>
<proteinExistence type="predicted"/>